<feature type="binding site" evidence="10">
    <location>
        <position position="41"/>
    </location>
    <ligand>
        <name>ATP</name>
        <dbReference type="ChEBI" id="CHEBI:30616"/>
    </ligand>
</feature>
<evidence type="ECO:0000313" key="14">
    <source>
        <dbReference type="EMBL" id="OLY82434.1"/>
    </source>
</evidence>
<evidence type="ECO:0000256" key="9">
    <source>
        <dbReference type="ARBA" id="ARBA00048679"/>
    </source>
</evidence>
<keyword evidence="6 14" id="KW-0418">Kinase</keyword>
<dbReference type="Gene3D" id="1.10.12.70">
    <property type="match status" value="1"/>
</dbReference>
<keyword evidence="7 10" id="KW-0067">ATP-binding</keyword>
<comment type="catalytic activity">
    <reaction evidence="8">
        <text>L-threonyl-[protein] + ATP = O-phospho-L-threonyl-[protein] + ADP + H(+)</text>
        <dbReference type="Rhea" id="RHEA:46608"/>
        <dbReference type="Rhea" id="RHEA-COMP:11060"/>
        <dbReference type="Rhea" id="RHEA-COMP:11605"/>
        <dbReference type="ChEBI" id="CHEBI:15378"/>
        <dbReference type="ChEBI" id="CHEBI:30013"/>
        <dbReference type="ChEBI" id="CHEBI:30616"/>
        <dbReference type="ChEBI" id="CHEBI:61977"/>
        <dbReference type="ChEBI" id="CHEBI:456216"/>
        <dbReference type="EC" id="2.7.11.1"/>
    </reaction>
</comment>
<feature type="compositionally biased region" description="Polar residues" evidence="12">
    <location>
        <begin position="322"/>
        <end position="339"/>
    </location>
</feature>
<feature type="compositionally biased region" description="Polar residues" evidence="12">
    <location>
        <begin position="526"/>
        <end position="558"/>
    </location>
</feature>
<name>A0A1R0GZW0_9FUNG</name>
<dbReference type="PROSITE" id="PS50011">
    <property type="entry name" value="PROTEIN_KINASE_DOM"/>
    <property type="match status" value="1"/>
</dbReference>
<feature type="compositionally biased region" description="Polar residues" evidence="12">
    <location>
        <begin position="479"/>
        <end position="513"/>
    </location>
</feature>
<evidence type="ECO:0000313" key="15">
    <source>
        <dbReference type="Proteomes" id="UP000187455"/>
    </source>
</evidence>
<feature type="compositionally biased region" description="Low complexity" evidence="12">
    <location>
        <begin position="514"/>
        <end position="525"/>
    </location>
</feature>
<dbReference type="STRING" id="133383.A0A1R0GZW0"/>
<dbReference type="Pfam" id="PF00069">
    <property type="entry name" value="Pkinase"/>
    <property type="match status" value="2"/>
</dbReference>
<feature type="region of interest" description="Disordered" evidence="12">
    <location>
        <begin position="391"/>
        <end position="572"/>
    </location>
</feature>
<feature type="coiled-coil region" evidence="11">
    <location>
        <begin position="38"/>
        <end position="65"/>
    </location>
</feature>
<keyword evidence="4" id="KW-0808">Transferase</keyword>
<dbReference type="Proteomes" id="UP000187455">
    <property type="component" value="Unassembled WGS sequence"/>
</dbReference>
<dbReference type="EMBL" id="LSSL01001546">
    <property type="protein sequence ID" value="OLY82434.1"/>
    <property type="molecule type" value="Genomic_DNA"/>
</dbReference>
<keyword evidence="15" id="KW-1185">Reference proteome</keyword>
<accession>A0A1R0GZW0</accession>
<dbReference type="Gene3D" id="3.30.200.20">
    <property type="entry name" value="Phosphorylase Kinase, domain 1"/>
    <property type="match status" value="1"/>
</dbReference>
<dbReference type="InterPro" id="IPR011009">
    <property type="entry name" value="Kinase-like_dom_sf"/>
</dbReference>
<evidence type="ECO:0000256" key="4">
    <source>
        <dbReference type="ARBA" id="ARBA00022679"/>
    </source>
</evidence>
<dbReference type="AlphaFoldDB" id="A0A1R0GZW0"/>
<reference evidence="14 15" key="1">
    <citation type="journal article" date="2016" name="Mol. Biol. Evol.">
        <title>Genome-Wide Survey of Gut Fungi (Harpellales) Reveals the First Horizontally Transferred Ubiquitin Gene from a Mosquito Host.</title>
        <authorList>
            <person name="Wang Y."/>
            <person name="White M.M."/>
            <person name="Kvist S."/>
            <person name="Moncalvo J.M."/>
        </authorList>
    </citation>
    <scope>NUCLEOTIDE SEQUENCE [LARGE SCALE GENOMIC DNA]</scope>
    <source>
        <strain evidence="14 15">ALG-7-W6</strain>
    </source>
</reference>
<dbReference type="InterPro" id="IPR050629">
    <property type="entry name" value="STE20/SPS1-PAK"/>
</dbReference>
<dbReference type="Gene3D" id="1.10.510.10">
    <property type="entry name" value="Transferase(Phosphotransferase) domain 1"/>
    <property type="match status" value="1"/>
</dbReference>
<feature type="region of interest" description="Disordered" evidence="12">
    <location>
        <begin position="296"/>
        <end position="339"/>
    </location>
</feature>
<evidence type="ECO:0000256" key="1">
    <source>
        <dbReference type="ARBA" id="ARBA00008874"/>
    </source>
</evidence>
<evidence type="ECO:0000259" key="13">
    <source>
        <dbReference type="PROSITE" id="PS50011"/>
    </source>
</evidence>
<evidence type="ECO:0000256" key="8">
    <source>
        <dbReference type="ARBA" id="ARBA00047899"/>
    </source>
</evidence>
<feature type="compositionally biased region" description="Basic and acidic residues" evidence="12">
    <location>
        <begin position="239"/>
        <end position="249"/>
    </location>
</feature>
<feature type="region of interest" description="Disordered" evidence="12">
    <location>
        <begin position="225"/>
        <end position="249"/>
    </location>
</feature>
<feature type="compositionally biased region" description="Low complexity" evidence="12">
    <location>
        <begin position="228"/>
        <end position="238"/>
    </location>
</feature>
<dbReference type="OrthoDB" id="248923at2759"/>
<evidence type="ECO:0000256" key="5">
    <source>
        <dbReference type="ARBA" id="ARBA00022741"/>
    </source>
</evidence>
<dbReference type="InterPro" id="IPR000719">
    <property type="entry name" value="Prot_kinase_dom"/>
</dbReference>
<protein>
    <recommendedName>
        <fullName evidence="2">non-specific serine/threonine protein kinase</fullName>
        <ecNumber evidence="2">2.7.11.1</ecNumber>
    </recommendedName>
</protein>
<gene>
    <name evidence="14" type="ORF">AYI68_g3447</name>
</gene>
<dbReference type="PANTHER" id="PTHR48012">
    <property type="entry name" value="STERILE20-LIKE KINASE, ISOFORM B-RELATED"/>
    <property type="match status" value="1"/>
</dbReference>
<evidence type="ECO:0000256" key="2">
    <source>
        <dbReference type="ARBA" id="ARBA00012513"/>
    </source>
</evidence>
<dbReference type="PANTHER" id="PTHR48012:SF10">
    <property type="entry name" value="FI20177P1"/>
    <property type="match status" value="1"/>
</dbReference>
<proteinExistence type="inferred from homology"/>
<evidence type="ECO:0000256" key="12">
    <source>
        <dbReference type="SAM" id="MobiDB-lite"/>
    </source>
</evidence>
<feature type="compositionally biased region" description="Polar residues" evidence="12">
    <location>
        <begin position="414"/>
        <end position="448"/>
    </location>
</feature>
<dbReference type="InterPro" id="IPR046409">
    <property type="entry name" value="PDC10_dimerisation_sf"/>
</dbReference>
<dbReference type="GO" id="GO:0004674">
    <property type="term" value="F:protein serine/threonine kinase activity"/>
    <property type="evidence" value="ECO:0007669"/>
    <property type="project" value="UniProtKB-KW"/>
</dbReference>
<evidence type="ECO:0000256" key="6">
    <source>
        <dbReference type="ARBA" id="ARBA00022777"/>
    </source>
</evidence>
<comment type="catalytic activity">
    <reaction evidence="9">
        <text>L-seryl-[protein] + ATP = O-phospho-L-seryl-[protein] + ADP + H(+)</text>
        <dbReference type="Rhea" id="RHEA:17989"/>
        <dbReference type="Rhea" id="RHEA-COMP:9863"/>
        <dbReference type="Rhea" id="RHEA-COMP:11604"/>
        <dbReference type="ChEBI" id="CHEBI:15378"/>
        <dbReference type="ChEBI" id="CHEBI:29999"/>
        <dbReference type="ChEBI" id="CHEBI:30616"/>
        <dbReference type="ChEBI" id="CHEBI:83421"/>
        <dbReference type="ChEBI" id="CHEBI:456216"/>
        <dbReference type="EC" id="2.7.11.1"/>
    </reaction>
</comment>
<dbReference type="GO" id="GO:0005737">
    <property type="term" value="C:cytoplasm"/>
    <property type="evidence" value="ECO:0007669"/>
    <property type="project" value="TreeGrafter"/>
</dbReference>
<keyword evidence="11" id="KW-0175">Coiled coil</keyword>
<evidence type="ECO:0000256" key="11">
    <source>
        <dbReference type="SAM" id="Coils"/>
    </source>
</evidence>
<evidence type="ECO:0000256" key="3">
    <source>
        <dbReference type="ARBA" id="ARBA00022527"/>
    </source>
</evidence>
<organism evidence="14 15">
    <name type="scientific">Smittium mucronatum</name>
    <dbReference type="NCBI Taxonomy" id="133383"/>
    <lineage>
        <taxon>Eukaryota</taxon>
        <taxon>Fungi</taxon>
        <taxon>Fungi incertae sedis</taxon>
        <taxon>Zoopagomycota</taxon>
        <taxon>Kickxellomycotina</taxon>
        <taxon>Harpellomycetes</taxon>
        <taxon>Harpellales</taxon>
        <taxon>Legeriomycetaceae</taxon>
        <taxon>Smittium</taxon>
    </lineage>
</organism>
<dbReference type="GO" id="GO:0005524">
    <property type="term" value="F:ATP binding"/>
    <property type="evidence" value="ECO:0007669"/>
    <property type="project" value="UniProtKB-UniRule"/>
</dbReference>
<comment type="caution">
    <text evidence="14">The sequence shown here is derived from an EMBL/GenBank/DDBJ whole genome shotgun (WGS) entry which is preliminary data.</text>
</comment>
<dbReference type="EC" id="2.7.11.1" evidence="2"/>
<keyword evidence="3" id="KW-0723">Serine/threonine-protein kinase</keyword>
<feature type="compositionally biased region" description="Low complexity" evidence="12">
    <location>
        <begin position="559"/>
        <end position="572"/>
    </location>
</feature>
<keyword evidence="5 10" id="KW-0547">Nucleotide-binding</keyword>
<evidence type="ECO:0000256" key="10">
    <source>
        <dbReference type="PROSITE-ProRule" id="PRU10141"/>
    </source>
</evidence>
<dbReference type="PROSITE" id="PS00107">
    <property type="entry name" value="PROTEIN_KINASE_ATP"/>
    <property type="match status" value="1"/>
</dbReference>
<sequence length="639" mass="71479">MSKLPVDPDRRFVLQQCIGRGSFGEVYKAIDNKLKSLVAIKIIDLESSEDEIEDIQQEIFILSQLDSIHVTRYFGSYLKGSDLWIVMEYCGAANILLTTYGEVKLADFGVSGQISATLTKKNTFVGTPFWMAPEVIQQSGYNFKADIWSLGITAIELALGAPPHSDLHPMKVLFVIPKNDPPKLVGDFSKSFIDFRPTAEQLLRHKFIKGAKKSSNLSDLVSRWNRWKNSQPNNNKQSSSDKDKQEKAKQDTIVWDFNEVKDSIPKDDVSKLNLQKITPQRVVSSMKPEFHKKLSMESTPYKESVPQSQNQFSAFPRPPSSLEKTSNITNTSNHLNNFPISQQRTSASNYQVQHQSSQNNAPQIRRLSSQNLLQPTQQSNDFKETQLRIATKANPPDNIPSPKPLRPSQEDNSKISSNYSNLRHNPNQQLNRNSQYNPSSQTNPQVQRPYSHIELGSNNTPKKLLIPPNSPKSNSTSSFAPVSQASHPPRQSINADKQQPTPVSNRLSQHISAQRQSIYGQQSQQPGFSKYQNQTSNGSRANYTSASNVNPSRPTSYIKQPSSSQKQPSGKSDIYQNVVAVALTKLGMVAQDENDTAANSAFMSLAESFRIAESESPGVSEQLVREIIHRLHSASIRKN</sequence>
<feature type="domain" description="Protein kinase" evidence="13">
    <location>
        <begin position="12"/>
        <end position="208"/>
    </location>
</feature>
<dbReference type="InterPro" id="IPR017441">
    <property type="entry name" value="Protein_kinase_ATP_BS"/>
</dbReference>
<evidence type="ECO:0000256" key="7">
    <source>
        <dbReference type="ARBA" id="ARBA00022840"/>
    </source>
</evidence>
<comment type="similarity">
    <text evidence="1">Belongs to the protein kinase superfamily. STE Ser/Thr protein kinase family. STE20 subfamily.</text>
</comment>
<dbReference type="SUPFAM" id="SSF56112">
    <property type="entry name" value="Protein kinase-like (PK-like)"/>
    <property type="match status" value="1"/>
</dbReference>